<dbReference type="Proteomes" id="UP001230188">
    <property type="component" value="Unassembled WGS sequence"/>
</dbReference>
<dbReference type="PANTHER" id="PTHR20883">
    <property type="entry name" value="PHYTANOYL-COA DIOXYGENASE DOMAIN CONTAINING 1"/>
    <property type="match status" value="1"/>
</dbReference>
<evidence type="ECO:0000313" key="2">
    <source>
        <dbReference type="EMBL" id="KAJ8604661.1"/>
    </source>
</evidence>
<reference evidence="2" key="1">
    <citation type="submission" date="2023-01" db="EMBL/GenBank/DDBJ databases">
        <title>Metagenome sequencing of chrysophaentin producing Chrysophaeum taylorii.</title>
        <authorList>
            <person name="Davison J."/>
            <person name="Bewley C."/>
        </authorList>
    </citation>
    <scope>NUCLEOTIDE SEQUENCE</scope>
    <source>
        <strain evidence="2">NIES-1699</strain>
    </source>
</reference>
<dbReference type="Pfam" id="PF05721">
    <property type="entry name" value="PhyH"/>
    <property type="match status" value="1"/>
</dbReference>
<protein>
    <recommendedName>
        <fullName evidence="4">Phytanoyl-CoA dioxygenase</fullName>
    </recommendedName>
</protein>
<keyword evidence="3" id="KW-1185">Reference proteome</keyword>
<dbReference type="InterPro" id="IPR008775">
    <property type="entry name" value="Phytyl_CoA_dOase-like"/>
</dbReference>
<evidence type="ECO:0000256" key="1">
    <source>
        <dbReference type="ARBA" id="ARBA00001962"/>
    </source>
</evidence>
<organism evidence="2 3">
    <name type="scientific">Chrysophaeum taylorii</name>
    <dbReference type="NCBI Taxonomy" id="2483200"/>
    <lineage>
        <taxon>Eukaryota</taxon>
        <taxon>Sar</taxon>
        <taxon>Stramenopiles</taxon>
        <taxon>Ochrophyta</taxon>
        <taxon>Pelagophyceae</taxon>
        <taxon>Pelagomonadales</taxon>
        <taxon>Pelagomonadaceae</taxon>
        <taxon>Chrysophaeum</taxon>
    </lineage>
</organism>
<dbReference type="EMBL" id="JAQMWT010000324">
    <property type="protein sequence ID" value="KAJ8604661.1"/>
    <property type="molecule type" value="Genomic_DNA"/>
</dbReference>
<name>A0AAD7UG60_9STRA</name>
<dbReference type="SUPFAM" id="SSF51197">
    <property type="entry name" value="Clavaminate synthase-like"/>
    <property type="match status" value="1"/>
</dbReference>
<dbReference type="Gene3D" id="2.60.120.620">
    <property type="entry name" value="q2cbj1_9rhob like domain"/>
    <property type="match status" value="1"/>
</dbReference>
<accession>A0AAD7UG60</accession>
<comment type="caution">
    <text evidence="2">The sequence shown here is derived from an EMBL/GenBank/DDBJ whole genome shotgun (WGS) entry which is preliminary data.</text>
</comment>
<evidence type="ECO:0008006" key="4">
    <source>
        <dbReference type="Google" id="ProtNLM"/>
    </source>
</evidence>
<dbReference type="AlphaFoldDB" id="A0AAD7UG60"/>
<evidence type="ECO:0000313" key="3">
    <source>
        <dbReference type="Proteomes" id="UP001230188"/>
    </source>
</evidence>
<gene>
    <name evidence="2" type="ORF">CTAYLR_006528</name>
</gene>
<comment type="cofactor">
    <cofactor evidence="1">
        <name>Fe cation</name>
        <dbReference type="ChEBI" id="CHEBI:24875"/>
    </cofactor>
</comment>
<dbReference type="PANTHER" id="PTHR20883:SF46">
    <property type="entry name" value="PHYTANOYL-COA HYDROXYLASE"/>
    <property type="match status" value="1"/>
</dbReference>
<proteinExistence type="predicted"/>
<sequence>MIVSEFERTGVVVVPGLVSGEALEAARAAKVEGSLSELYKTLSFYAWKREFEAIALRSGLTAAARQLGNSRLLVDAYFALADGNEGCGWHVDDDFFWPCDRSYATGVNAWVALDNITDGGGLAVAPGSDTFEDTREVIRGRFENGTTRTCHMKAIAPDHVARLEAIKLVPKMQPGDAILHKRYIFHRADPITSVGSPPVARYSARYVPDDVVLDGWRLDPDTFARVTVKDHPIGEADPNIYPPIDGHCSFL</sequence>